<evidence type="ECO:0000256" key="1">
    <source>
        <dbReference type="SAM" id="MobiDB-lite"/>
    </source>
</evidence>
<feature type="region of interest" description="Disordered" evidence="1">
    <location>
        <begin position="156"/>
        <end position="281"/>
    </location>
</feature>
<evidence type="ECO:0000313" key="2">
    <source>
        <dbReference type="EMBL" id="KAF4147434.1"/>
    </source>
</evidence>
<comment type="caution">
    <text evidence="2">The sequence shown here is derived from an EMBL/GenBank/DDBJ whole genome shotgun (WGS) entry which is preliminary data.</text>
</comment>
<organism evidence="2 3">
    <name type="scientific">Phytophthora infestans</name>
    <name type="common">Potato late blight agent</name>
    <name type="synonym">Botrytis infestans</name>
    <dbReference type="NCBI Taxonomy" id="4787"/>
    <lineage>
        <taxon>Eukaryota</taxon>
        <taxon>Sar</taxon>
        <taxon>Stramenopiles</taxon>
        <taxon>Oomycota</taxon>
        <taxon>Peronosporomycetes</taxon>
        <taxon>Peronosporales</taxon>
        <taxon>Peronosporaceae</taxon>
        <taxon>Phytophthora</taxon>
    </lineage>
</organism>
<gene>
    <name evidence="2" type="ORF">GN958_ATG03389</name>
</gene>
<sequence>MAYDPYKSLLANARRDHLKHHSDLNTHLVGNVFLPAIDSQHKKNASASTASFNHLKVIEQCIMAENKREERLAKCSTIRERRIMTKKFHTQRERERVLIQTLMLGKYPERQHKTIVVEKEQAGDTTPRQHLNADLTGIRARVATPDRVFRKVDVTGGVPRTKPHAHKCFKLPGCNGSPGNRLNAREQDAASIKLSSPPRHAPRETTAVTNGLSTRTKRPPSLSATESSVRSPSVRVQTSSETAASSSQRVQSPYTSLHRHQTRSAKATAQLSSLPDKPDEKVSLLSTGEDIGEPQEESFVDFEGALSFSEAQQFAESMRSDAQLLEEKVLAEFATQTTPRLLGDVTLDHTATKTSPRPELAQVDTTLVATTDGSVSTPRRPQSVRAQQSTRQSFLESLARDDKIF</sequence>
<proteinExistence type="predicted"/>
<evidence type="ECO:0000313" key="3">
    <source>
        <dbReference type="Proteomes" id="UP000704712"/>
    </source>
</evidence>
<accession>A0A8S9V7T9</accession>
<protein>
    <submittedName>
        <fullName evidence="2">Uncharacterized protein</fullName>
    </submittedName>
</protein>
<dbReference type="AlphaFoldDB" id="A0A8S9V7T9"/>
<feature type="compositionally biased region" description="Low complexity" evidence="1">
    <location>
        <begin position="237"/>
        <end position="248"/>
    </location>
</feature>
<feature type="compositionally biased region" description="Polar residues" evidence="1">
    <location>
        <begin position="264"/>
        <end position="273"/>
    </location>
</feature>
<feature type="compositionally biased region" description="Polar residues" evidence="1">
    <location>
        <begin position="363"/>
        <end position="395"/>
    </location>
</feature>
<name>A0A8S9V7T9_PHYIN</name>
<feature type="compositionally biased region" description="Polar residues" evidence="1">
    <location>
        <begin position="222"/>
        <end position="236"/>
    </location>
</feature>
<dbReference type="EMBL" id="JAACNO010000468">
    <property type="protein sequence ID" value="KAF4147434.1"/>
    <property type="molecule type" value="Genomic_DNA"/>
</dbReference>
<feature type="region of interest" description="Disordered" evidence="1">
    <location>
        <begin position="349"/>
        <end position="405"/>
    </location>
</feature>
<reference evidence="2" key="1">
    <citation type="submission" date="2020-03" db="EMBL/GenBank/DDBJ databases">
        <title>Hybrid Assembly of Korean Phytophthora infestans isolates.</title>
        <authorList>
            <person name="Prokchorchik M."/>
            <person name="Lee Y."/>
            <person name="Seo J."/>
            <person name="Cho J.-H."/>
            <person name="Park Y.-E."/>
            <person name="Jang D.-C."/>
            <person name="Im J.-S."/>
            <person name="Choi J.-G."/>
            <person name="Park H.-J."/>
            <person name="Lee G.-B."/>
            <person name="Lee Y.-G."/>
            <person name="Hong S.-Y."/>
            <person name="Cho K."/>
            <person name="Sohn K.H."/>
        </authorList>
    </citation>
    <scope>NUCLEOTIDE SEQUENCE</scope>
    <source>
        <strain evidence="2">KR_2_A2</strain>
    </source>
</reference>
<dbReference type="Proteomes" id="UP000704712">
    <property type="component" value="Unassembled WGS sequence"/>
</dbReference>